<dbReference type="Gene3D" id="3.40.109.10">
    <property type="entry name" value="NADH Oxidase"/>
    <property type="match status" value="1"/>
</dbReference>
<evidence type="ECO:0000256" key="2">
    <source>
        <dbReference type="ARBA" id="ARBA00022630"/>
    </source>
</evidence>
<evidence type="ECO:0000256" key="7">
    <source>
        <dbReference type="PIRNR" id="PIRNR000232"/>
    </source>
</evidence>
<evidence type="ECO:0000256" key="8">
    <source>
        <dbReference type="PIRSR" id="PIRSR000232-1"/>
    </source>
</evidence>
<dbReference type="PIRSF" id="PIRSF000232">
    <property type="entry name" value="YdjA"/>
    <property type="match status" value="1"/>
</dbReference>
<dbReference type="PANTHER" id="PTHR43821:SF1">
    <property type="entry name" value="NAD(P)H NITROREDUCTASE YDJA-RELATED"/>
    <property type="match status" value="1"/>
</dbReference>
<keyword evidence="4 7" id="KW-0521">NADP</keyword>
<dbReference type="InterPro" id="IPR026021">
    <property type="entry name" value="YdjA-like"/>
</dbReference>
<evidence type="ECO:0000256" key="6">
    <source>
        <dbReference type="ARBA" id="ARBA00023027"/>
    </source>
</evidence>
<dbReference type="InterPro" id="IPR000415">
    <property type="entry name" value="Nitroreductase-like"/>
</dbReference>
<feature type="domain" description="Nitroreductase" evidence="9">
    <location>
        <begin position="38"/>
        <end position="186"/>
    </location>
</feature>
<name>A0A1G9SAV1_9BURK</name>
<keyword evidence="11" id="KW-1185">Reference proteome</keyword>
<keyword evidence="5 7" id="KW-0560">Oxidoreductase</keyword>
<dbReference type="GO" id="GO:0016491">
    <property type="term" value="F:oxidoreductase activity"/>
    <property type="evidence" value="ECO:0007669"/>
    <property type="project" value="UniProtKB-UniRule"/>
</dbReference>
<sequence>MPERPMPQAPAGQQPAEELLAALLTQRQTILPKRLGAPGPDAHQLHAILQAASHAPDHGQLLPWRFVLVPLSARAALGQAFVQALLERDAQANAEEQARAREKALRAPVLLLATVDERADDEEHAQVPVPERILSAGCAVQGLLLAATALGYGSALTSGKALQSAALRTLFALPPHERALCFVSIGNVLSRKPPRERPAASQYTALLVPGQGTQPLDLTTGSIPP</sequence>
<evidence type="ECO:0000313" key="10">
    <source>
        <dbReference type="EMBL" id="SDM32608.1"/>
    </source>
</evidence>
<gene>
    <name evidence="10" type="ORF">SAMN05428957_104234</name>
</gene>
<reference evidence="11" key="1">
    <citation type="submission" date="2016-10" db="EMBL/GenBank/DDBJ databases">
        <authorList>
            <person name="Varghese N."/>
            <person name="Submissions S."/>
        </authorList>
    </citation>
    <scope>NUCLEOTIDE SEQUENCE [LARGE SCALE GENOMIC DNA]</scope>
    <source>
        <strain evidence="11">EPL6</strain>
    </source>
</reference>
<dbReference type="AlphaFoldDB" id="A0A1G9SAV1"/>
<dbReference type="EMBL" id="FNHP01000004">
    <property type="protein sequence ID" value="SDM32608.1"/>
    <property type="molecule type" value="Genomic_DNA"/>
</dbReference>
<feature type="binding site" description="in other chain" evidence="8">
    <location>
        <begin position="156"/>
        <end position="158"/>
    </location>
    <ligand>
        <name>FMN</name>
        <dbReference type="ChEBI" id="CHEBI:58210"/>
        <note>ligand shared between dimeric partners</note>
    </ligand>
</feature>
<dbReference type="InterPro" id="IPR029479">
    <property type="entry name" value="Nitroreductase"/>
</dbReference>
<keyword evidence="2 7" id="KW-0285">Flavoprotein</keyword>
<evidence type="ECO:0000313" key="11">
    <source>
        <dbReference type="Proteomes" id="UP000198552"/>
    </source>
</evidence>
<dbReference type="CDD" id="cd02135">
    <property type="entry name" value="YdjA-like"/>
    <property type="match status" value="1"/>
</dbReference>
<evidence type="ECO:0000256" key="1">
    <source>
        <dbReference type="ARBA" id="ARBA00007118"/>
    </source>
</evidence>
<evidence type="ECO:0000256" key="5">
    <source>
        <dbReference type="ARBA" id="ARBA00023002"/>
    </source>
</evidence>
<protein>
    <recommendedName>
        <fullName evidence="7">Putative NAD(P)H nitroreductase</fullName>
        <ecNumber evidence="7">1.-.-.-</ecNumber>
    </recommendedName>
</protein>
<dbReference type="Proteomes" id="UP000198552">
    <property type="component" value="Unassembled WGS sequence"/>
</dbReference>
<comment type="similarity">
    <text evidence="1 7">Belongs to the nitroreductase family.</text>
</comment>
<keyword evidence="3 7" id="KW-0288">FMN</keyword>
<accession>A0A1G9SAV1</accession>
<dbReference type="SUPFAM" id="SSF55469">
    <property type="entry name" value="FMN-dependent nitroreductase-like"/>
    <property type="match status" value="1"/>
</dbReference>
<feature type="binding site" evidence="8">
    <location>
        <position position="58"/>
    </location>
    <ligand>
        <name>FMN</name>
        <dbReference type="ChEBI" id="CHEBI:58210"/>
        <note>ligand shared between dimeric partners</note>
    </ligand>
</feature>
<evidence type="ECO:0000256" key="3">
    <source>
        <dbReference type="ARBA" id="ARBA00022643"/>
    </source>
</evidence>
<keyword evidence="6 7" id="KW-0520">NAD</keyword>
<dbReference type="PANTHER" id="PTHR43821">
    <property type="entry name" value="NAD(P)H NITROREDUCTASE YDJA-RELATED"/>
    <property type="match status" value="1"/>
</dbReference>
<comment type="cofactor">
    <cofactor evidence="8">
        <name>FMN</name>
        <dbReference type="ChEBI" id="CHEBI:58210"/>
    </cofactor>
    <text evidence="8">Binds 1 FMN per subunit.</text>
</comment>
<evidence type="ECO:0000256" key="4">
    <source>
        <dbReference type="ARBA" id="ARBA00022857"/>
    </source>
</evidence>
<dbReference type="InterPro" id="IPR052530">
    <property type="entry name" value="NAD(P)H_nitroreductase"/>
</dbReference>
<dbReference type="STRING" id="1527607.SAMN05428957_104234"/>
<proteinExistence type="inferred from homology"/>
<dbReference type="EC" id="1.-.-.-" evidence="7"/>
<evidence type="ECO:0000259" key="9">
    <source>
        <dbReference type="Pfam" id="PF00881"/>
    </source>
</evidence>
<feature type="binding site" description="in other chain" evidence="8">
    <location>
        <begin position="27"/>
        <end position="29"/>
    </location>
    <ligand>
        <name>FMN</name>
        <dbReference type="ChEBI" id="CHEBI:58210"/>
        <note>ligand shared between dimeric partners</note>
    </ligand>
</feature>
<organism evidence="10 11">
    <name type="scientific">Oryzisolibacter propanilivorax</name>
    <dbReference type="NCBI Taxonomy" id="1527607"/>
    <lineage>
        <taxon>Bacteria</taxon>
        <taxon>Pseudomonadati</taxon>
        <taxon>Pseudomonadota</taxon>
        <taxon>Betaproteobacteria</taxon>
        <taxon>Burkholderiales</taxon>
        <taxon>Comamonadaceae</taxon>
        <taxon>Oryzisolibacter</taxon>
    </lineage>
</organism>
<dbReference type="Pfam" id="PF00881">
    <property type="entry name" value="Nitroreductase"/>
    <property type="match status" value="1"/>
</dbReference>